<gene>
    <name evidence="11" type="primary">hisI</name>
    <name evidence="14" type="ORF">FHS87_001425</name>
</gene>
<comment type="pathway">
    <text evidence="3 11">Amino-acid biosynthesis; L-histidine biosynthesis; L-histidine from 5-phospho-alpha-D-ribose 1-diphosphate: step 3/9.</text>
</comment>
<protein>
    <recommendedName>
        <fullName evidence="11">Phosphoribosyl-AMP cyclohydrolase</fullName>
        <shortName evidence="11">PRA-CH</shortName>
        <ecNumber evidence="11">3.5.4.19</ecNumber>
    </recommendedName>
</protein>
<reference evidence="14 15" key="1">
    <citation type="submission" date="2020-08" db="EMBL/GenBank/DDBJ databases">
        <title>Genomic Encyclopedia of Type Strains, Phase IV (KMG-IV): sequencing the most valuable type-strain genomes for metagenomic binning, comparative biology and taxonomic classification.</title>
        <authorList>
            <person name="Goeker M."/>
        </authorList>
    </citation>
    <scope>NUCLEOTIDE SEQUENCE [LARGE SCALE GENOMIC DNA]</scope>
    <source>
        <strain evidence="14 15">DSM 25622</strain>
    </source>
</reference>
<comment type="cofactor">
    <cofactor evidence="11">
        <name>Zn(2+)</name>
        <dbReference type="ChEBI" id="CHEBI:29105"/>
    </cofactor>
    <text evidence="11">Binds 1 zinc ion per subunit.</text>
</comment>
<evidence type="ECO:0000313" key="14">
    <source>
        <dbReference type="EMBL" id="MBB5693396.1"/>
    </source>
</evidence>
<evidence type="ECO:0000256" key="8">
    <source>
        <dbReference type="ARBA" id="ARBA00022605"/>
    </source>
</evidence>
<dbReference type="EMBL" id="JACIJD010000005">
    <property type="protein sequence ID" value="MBB5693396.1"/>
    <property type="molecule type" value="Genomic_DNA"/>
</dbReference>
<evidence type="ECO:0000256" key="12">
    <source>
        <dbReference type="SAM" id="MobiDB-lite"/>
    </source>
</evidence>
<comment type="similarity">
    <text evidence="11">Belongs to the PRA-CH family.</text>
</comment>
<feature type="compositionally biased region" description="Basic and acidic residues" evidence="12">
    <location>
        <begin position="34"/>
        <end position="47"/>
    </location>
</feature>
<keyword evidence="8 11" id="KW-0028">Amino-acid biosynthesis</keyword>
<feature type="binding site" evidence="11">
    <location>
        <position position="138"/>
    </location>
    <ligand>
        <name>Mg(2+)</name>
        <dbReference type="ChEBI" id="CHEBI:18420"/>
    </ligand>
</feature>
<dbReference type="InterPro" id="IPR002496">
    <property type="entry name" value="PRib_AMP_CycHydrolase_dom"/>
</dbReference>
<comment type="similarity">
    <text evidence="6">In the N-terminal section; belongs to the PRA-CH family.</text>
</comment>
<evidence type="ECO:0000256" key="6">
    <source>
        <dbReference type="ARBA" id="ARBA00008299"/>
    </source>
</evidence>
<feature type="binding site" evidence="11">
    <location>
        <position position="136"/>
    </location>
    <ligand>
        <name>Mg(2+)</name>
        <dbReference type="ChEBI" id="CHEBI:18420"/>
    </ligand>
</feature>
<evidence type="ECO:0000256" key="3">
    <source>
        <dbReference type="ARBA" id="ARBA00005169"/>
    </source>
</evidence>
<dbReference type="AlphaFoldDB" id="A0A840XZU3"/>
<keyword evidence="11" id="KW-0862">Zinc</keyword>
<evidence type="ECO:0000256" key="2">
    <source>
        <dbReference type="ARBA" id="ARBA00001460"/>
    </source>
</evidence>
<dbReference type="FunFam" id="3.10.20.810:FF:000001">
    <property type="entry name" value="Histidine biosynthesis bifunctional protein HisIE"/>
    <property type="match status" value="1"/>
</dbReference>
<evidence type="ECO:0000256" key="10">
    <source>
        <dbReference type="ARBA" id="ARBA00023102"/>
    </source>
</evidence>
<comment type="catalytic activity">
    <reaction evidence="2">
        <text>1-(5-phospho-beta-D-ribosyl)-ATP + H2O = 1-(5-phospho-beta-D-ribosyl)-5'-AMP + diphosphate + H(+)</text>
        <dbReference type="Rhea" id="RHEA:22828"/>
        <dbReference type="ChEBI" id="CHEBI:15377"/>
        <dbReference type="ChEBI" id="CHEBI:15378"/>
        <dbReference type="ChEBI" id="CHEBI:33019"/>
        <dbReference type="ChEBI" id="CHEBI:59457"/>
        <dbReference type="ChEBI" id="CHEBI:73183"/>
        <dbReference type="EC" id="3.6.1.31"/>
    </reaction>
</comment>
<feature type="binding site" evidence="11">
    <location>
        <position position="137"/>
    </location>
    <ligand>
        <name>Zn(2+)</name>
        <dbReference type="ChEBI" id="CHEBI:29105"/>
        <note>ligand shared between dimeric partners</note>
    </ligand>
</feature>
<dbReference type="UniPathway" id="UPA00031">
    <property type="reaction ID" value="UER00008"/>
</dbReference>
<keyword evidence="11" id="KW-0460">Magnesium</keyword>
<keyword evidence="7 11" id="KW-0963">Cytoplasm</keyword>
<comment type="similarity">
    <text evidence="5">In the C-terminal section; belongs to the PRA-PH family.</text>
</comment>
<dbReference type="NCBIfam" id="NF000768">
    <property type="entry name" value="PRK00051.1"/>
    <property type="match status" value="1"/>
</dbReference>
<comment type="cofactor">
    <cofactor evidence="11">
        <name>Mg(2+)</name>
        <dbReference type="ChEBI" id="CHEBI:18420"/>
    </cofactor>
    <text evidence="11">Binds 1 Mg(2+) ion per subunit.</text>
</comment>
<evidence type="ECO:0000256" key="11">
    <source>
        <dbReference type="HAMAP-Rule" id="MF_01021"/>
    </source>
</evidence>
<name>A0A840XZU3_9PROT</name>
<dbReference type="GO" id="GO:0000287">
    <property type="term" value="F:magnesium ion binding"/>
    <property type="evidence" value="ECO:0007669"/>
    <property type="project" value="UniProtKB-UniRule"/>
</dbReference>
<dbReference type="EC" id="3.5.4.19" evidence="11"/>
<dbReference type="Gene3D" id="3.10.20.810">
    <property type="entry name" value="Phosphoribosyl-AMP cyclohydrolase"/>
    <property type="match status" value="1"/>
</dbReference>
<dbReference type="Proteomes" id="UP000580654">
    <property type="component" value="Unassembled WGS sequence"/>
</dbReference>
<dbReference type="Pfam" id="PF01502">
    <property type="entry name" value="PRA-CH"/>
    <property type="match status" value="1"/>
</dbReference>
<evidence type="ECO:0000256" key="7">
    <source>
        <dbReference type="ARBA" id="ARBA00022490"/>
    </source>
</evidence>
<comment type="subcellular location">
    <subcellularLocation>
        <location evidence="11">Cytoplasm</location>
    </subcellularLocation>
</comment>
<feature type="binding site" evidence="11">
    <location>
        <position position="140"/>
    </location>
    <ligand>
        <name>Mg(2+)</name>
        <dbReference type="ChEBI" id="CHEBI:18420"/>
    </ligand>
</feature>
<feature type="binding site" evidence="11">
    <location>
        <position position="160"/>
    </location>
    <ligand>
        <name>Zn(2+)</name>
        <dbReference type="ChEBI" id="CHEBI:29105"/>
        <note>ligand shared between dimeric partners</note>
    </ligand>
</feature>
<feature type="domain" description="Phosphoribosyl-AMP cyclohydrolase" evidence="13">
    <location>
        <begin position="89"/>
        <end position="161"/>
    </location>
</feature>
<organism evidence="14 15">
    <name type="scientific">Muricoccus pecuniae</name>
    <dbReference type="NCBI Taxonomy" id="693023"/>
    <lineage>
        <taxon>Bacteria</taxon>
        <taxon>Pseudomonadati</taxon>
        <taxon>Pseudomonadota</taxon>
        <taxon>Alphaproteobacteria</taxon>
        <taxon>Acetobacterales</taxon>
        <taxon>Roseomonadaceae</taxon>
        <taxon>Muricoccus</taxon>
    </lineage>
</organism>
<sequence length="188" mass="19888">MVLAVGHPVLEGGARDAGAGPPYIGPMATPPNHAPDHVPGRSTDRPADLAPWHAPTPEARARFLAALRPDANGLVAAIAQAEGTGEVLMLAWMNAEAVEETLLTGRVTYYSRSRRKLWRKGETSGQVQHLIDLRLDCDGDALLVTVRQDGVACHTGRRSCFSWGLRDGEVAPLEPVLADPAGLYGGGG</sequence>
<keyword evidence="15" id="KW-1185">Reference proteome</keyword>
<feature type="region of interest" description="Disordered" evidence="12">
    <location>
        <begin position="13"/>
        <end position="53"/>
    </location>
</feature>
<evidence type="ECO:0000313" key="15">
    <source>
        <dbReference type="Proteomes" id="UP000580654"/>
    </source>
</evidence>
<evidence type="ECO:0000256" key="5">
    <source>
        <dbReference type="ARBA" id="ARBA00007731"/>
    </source>
</evidence>
<comment type="caution">
    <text evidence="14">The sequence shown here is derived from an EMBL/GenBank/DDBJ whole genome shotgun (WGS) entry which is preliminary data.</text>
</comment>
<evidence type="ECO:0000256" key="9">
    <source>
        <dbReference type="ARBA" id="ARBA00022801"/>
    </source>
</evidence>
<comment type="catalytic activity">
    <reaction evidence="1 11">
        <text>1-(5-phospho-beta-D-ribosyl)-5'-AMP + H2O = 1-(5-phospho-beta-D-ribosyl)-5-[(5-phospho-beta-D-ribosylamino)methylideneamino]imidazole-4-carboxamide</text>
        <dbReference type="Rhea" id="RHEA:20049"/>
        <dbReference type="ChEBI" id="CHEBI:15377"/>
        <dbReference type="ChEBI" id="CHEBI:58435"/>
        <dbReference type="ChEBI" id="CHEBI:59457"/>
        <dbReference type="EC" id="3.5.4.19"/>
    </reaction>
</comment>
<dbReference type="GO" id="GO:0004636">
    <property type="term" value="F:phosphoribosyl-ATP diphosphatase activity"/>
    <property type="evidence" value="ECO:0007669"/>
    <property type="project" value="UniProtKB-EC"/>
</dbReference>
<dbReference type="GO" id="GO:0004635">
    <property type="term" value="F:phosphoribosyl-AMP cyclohydrolase activity"/>
    <property type="evidence" value="ECO:0007669"/>
    <property type="project" value="UniProtKB-UniRule"/>
</dbReference>
<dbReference type="HAMAP" id="MF_01021">
    <property type="entry name" value="HisI"/>
    <property type="match status" value="1"/>
</dbReference>
<feature type="binding site" evidence="11">
    <location>
        <position position="153"/>
    </location>
    <ligand>
        <name>Zn(2+)</name>
        <dbReference type="ChEBI" id="CHEBI:29105"/>
        <note>ligand shared between dimeric partners</note>
    </ligand>
</feature>
<dbReference type="GO" id="GO:0000105">
    <property type="term" value="P:L-histidine biosynthetic process"/>
    <property type="evidence" value="ECO:0007669"/>
    <property type="project" value="UniProtKB-UniRule"/>
</dbReference>
<evidence type="ECO:0000256" key="4">
    <source>
        <dbReference type="ARBA" id="ARBA00005204"/>
    </source>
</evidence>
<evidence type="ECO:0000256" key="1">
    <source>
        <dbReference type="ARBA" id="ARBA00000024"/>
    </source>
</evidence>
<comment type="function">
    <text evidence="11">Catalyzes the hydrolysis of the adenine ring of phosphoribosyl-AMP.</text>
</comment>
<dbReference type="InterPro" id="IPR038019">
    <property type="entry name" value="PRib_AMP_CycHydrolase_sf"/>
</dbReference>
<accession>A0A840XZU3</accession>
<keyword evidence="10 11" id="KW-0368">Histidine biosynthesis</keyword>
<dbReference type="GO" id="GO:0005737">
    <property type="term" value="C:cytoplasm"/>
    <property type="evidence" value="ECO:0007669"/>
    <property type="project" value="UniProtKB-SubCell"/>
</dbReference>
<evidence type="ECO:0000259" key="13">
    <source>
        <dbReference type="Pfam" id="PF01502"/>
    </source>
</evidence>
<proteinExistence type="inferred from homology"/>
<dbReference type="PANTHER" id="PTHR42945:SF1">
    <property type="entry name" value="HISTIDINE BIOSYNTHESIS BIFUNCTIONAL PROTEIN HIS7"/>
    <property type="match status" value="1"/>
</dbReference>
<dbReference type="GO" id="GO:0008270">
    <property type="term" value="F:zinc ion binding"/>
    <property type="evidence" value="ECO:0007669"/>
    <property type="project" value="UniProtKB-UniRule"/>
</dbReference>
<comment type="subunit">
    <text evidence="11">Homodimer.</text>
</comment>
<keyword evidence="11" id="KW-0479">Metal-binding</keyword>
<keyword evidence="9 11" id="KW-0378">Hydrolase</keyword>
<dbReference type="PANTHER" id="PTHR42945">
    <property type="entry name" value="HISTIDINE BIOSYNTHESIS BIFUNCTIONAL PROTEIN"/>
    <property type="match status" value="1"/>
</dbReference>
<dbReference type="InterPro" id="IPR026660">
    <property type="entry name" value="PRA-CH"/>
</dbReference>
<dbReference type="SUPFAM" id="SSF141734">
    <property type="entry name" value="HisI-like"/>
    <property type="match status" value="1"/>
</dbReference>
<comment type="pathway">
    <text evidence="4">Amino-acid biosynthesis; L-histidine biosynthesis; L-histidine from 5-phospho-alpha-D-ribose 1-diphosphate: step 2/9.</text>
</comment>